<dbReference type="EMBL" id="RXRX01000018">
    <property type="protein sequence ID" value="RTN19019.1"/>
    <property type="molecule type" value="Genomic_DNA"/>
</dbReference>
<reference evidence="2 3" key="1">
    <citation type="submission" date="2018-12" db="EMBL/GenBank/DDBJ databases">
        <title>The Batch Genome Submission of Enterobacter spp. strains.</title>
        <authorList>
            <person name="Wei L."/>
            <person name="Wu W."/>
            <person name="Lin J."/>
            <person name="Zhang X."/>
            <person name="Feng Y."/>
            <person name="Zong Z."/>
        </authorList>
    </citation>
    <scope>NUCLEOTIDE SEQUENCE [LARGE SCALE GENOMIC DNA]</scope>
    <source>
        <strain evidence="2 3">WCHEM090044</strain>
    </source>
</reference>
<accession>A0ABY0AMH7</accession>
<protein>
    <submittedName>
        <fullName evidence="2">Uncharacterized protein</fullName>
    </submittedName>
</protein>
<keyword evidence="1" id="KW-1133">Transmembrane helix</keyword>
<evidence type="ECO:0000313" key="2">
    <source>
        <dbReference type="EMBL" id="RTN19019.1"/>
    </source>
</evidence>
<organism evidence="2 3">
    <name type="scientific">Enterobacter quasimori</name>
    <dbReference type="NCBI Taxonomy" id="2838947"/>
    <lineage>
        <taxon>Bacteria</taxon>
        <taxon>Pseudomonadati</taxon>
        <taxon>Pseudomonadota</taxon>
        <taxon>Gammaproteobacteria</taxon>
        <taxon>Enterobacterales</taxon>
        <taxon>Enterobacteriaceae</taxon>
        <taxon>Enterobacter</taxon>
    </lineage>
</organism>
<proteinExistence type="predicted"/>
<feature type="transmembrane region" description="Helical" evidence="1">
    <location>
        <begin position="36"/>
        <end position="55"/>
    </location>
</feature>
<gene>
    <name evidence="2" type="ORF">EKN94_20820</name>
</gene>
<sequence length="78" mass="8634">MNRLSNSDSYQHWLIAEADKKERKQISMSFIKMKDVFFNVLAIATVLVALAVIVYEVQSSSSDGVGSVSAECHHCVLS</sequence>
<comment type="caution">
    <text evidence="2">The sequence shown here is derived from an EMBL/GenBank/DDBJ whole genome shotgun (WGS) entry which is preliminary data.</text>
</comment>
<keyword evidence="1" id="KW-0812">Transmembrane</keyword>
<evidence type="ECO:0000256" key="1">
    <source>
        <dbReference type="SAM" id="Phobius"/>
    </source>
</evidence>
<keyword evidence="1" id="KW-0472">Membrane</keyword>
<dbReference type="Proteomes" id="UP000278241">
    <property type="component" value="Unassembled WGS sequence"/>
</dbReference>
<evidence type="ECO:0000313" key="3">
    <source>
        <dbReference type="Proteomes" id="UP000278241"/>
    </source>
</evidence>
<keyword evidence="3" id="KW-1185">Reference proteome</keyword>
<name>A0ABY0AMH7_9ENTR</name>